<evidence type="ECO:0000313" key="2">
    <source>
        <dbReference type="Proteomes" id="UP001516400"/>
    </source>
</evidence>
<name>A0ABD2N1Z5_9CUCU</name>
<dbReference type="Proteomes" id="UP001516400">
    <property type="component" value="Unassembled WGS sequence"/>
</dbReference>
<gene>
    <name evidence="1" type="ORF">HHI36_014198</name>
</gene>
<comment type="caution">
    <text evidence="1">The sequence shown here is derived from an EMBL/GenBank/DDBJ whole genome shotgun (WGS) entry which is preliminary data.</text>
</comment>
<keyword evidence="2" id="KW-1185">Reference proteome</keyword>
<dbReference type="AlphaFoldDB" id="A0ABD2N1Z5"/>
<evidence type="ECO:0000313" key="1">
    <source>
        <dbReference type="EMBL" id="KAL3272736.1"/>
    </source>
</evidence>
<reference evidence="1 2" key="1">
    <citation type="journal article" date="2021" name="BMC Biol.">
        <title>Horizontally acquired antibacterial genes associated with adaptive radiation of ladybird beetles.</title>
        <authorList>
            <person name="Li H.S."/>
            <person name="Tang X.F."/>
            <person name="Huang Y.H."/>
            <person name="Xu Z.Y."/>
            <person name="Chen M.L."/>
            <person name="Du X.Y."/>
            <person name="Qiu B.Y."/>
            <person name="Chen P.T."/>
            <person name="Zhang W."/>
            <person name="Slipinski A."/>
            <person name="Escalona H.E."/>
            <person name="Waterhouse R.M."/>
            <person name="Zwick A."/>
            <person name="Pang H."/>
        </authorList>
    </citation>
    <scope>NUCLEOTIDE SEQUENCE [LARGE SCALE GENOMIC DNA]</scope>
    <source>
        <strain evidence="1">SYSU2018</strain>
    </source>
</reference>
<sequence length="65" mass="7133">LQDAISKNLLVSDNSIVSARVLAINASSGNLVNTAWWQRQGVELEGPRKVNEVLESGRRLDPSYP</sequence>
<proteinExistence type="predicted"/>
<protein>
    <submittedName>
        <fullName evidence="1">Uncharacterized protein</fullName>
    </submittedName>
</protein>
<dbReference type="EMBL" id="JABFTP020000062">
    <property type="protein sequence ID" value="KAL3272736.1"/>
    <property type="molecule type" value="Genomic_DNA"/>
</dbReference>
<organism evidence="1 2">
    <name type="scientific">Cryptolaemus montrouzieri</name>
    <dbReference type="NCBI Taxonomy" id="559131"/>
    <lineage>
        <taxon>Eukaryota</taxon>
        <taxon>Metazoa</taxon>
        <taxon>Ecdysozoa</taxon>
        <taxon>Arthropoda</taxon>
        <taxon>Hexapoda</taxon>
        <taxon>Insecta</taxon>
        <taxon>Pterygota</taxon>
        <taxon>Neoptera</taxon>
        <taxon>Endopterygota</taxon>
        <taxon>Coleoptera</taxon>
        <taxon>Polyphaga</taxon>
        <taxon>Cucujiformia</taxon>
        <taxon>Coccinelloidea</taxon>
        <taxon>Coccinellidae</taxon>
        <taxon>Scymninae</taxon>
        <taxon>Scymnini</taxon>
        <taxon>Cryptolaemus</taxon>
    </lineage>
</organism>
<accession>A0ABD2N1Z5</accession>
<feature type="non-terminal residue" evidence="1">
    <location>
        <position position="1"/>
    </location>
</feature>
<feature type="non-terminal residue" evidence="1">
    <location>
        <position position="65"/>
    </location>
</feature>